<accession>A0AAD8KRN1</accession>
<name>A0AAD8KRN1_TARER</name>
<dbReference type="Proteomes" id="UP001229421">
    <property type="component" value="Unassembled WGS sequence"/>
</dbReference>
<keyword evidence="2" id="KW-1185">Reference proteome</keyword>
<gene>
    <name evidence="1" type="ORF">QVD17_17085</name>
</gene>
<dbReference type="AlphaFoldDB" id="A0AAD8KRN1"/>
<evidence type="ECO:0000313" key="2">
    <source>
        <dbReference type="Proteomes" id="UP001229421"/>
    </source>
</evidence>
<organism evidence="1 2">
    <name type="scientific">Tagetes erecta</name>
    <name type="common">African marigold</name>
    <dbReference type="NCBI Taxonomy" id="13708"/>
    <lineage>
        <taxon>Eukaryota</taxon>
        <taxon>Viridiplantae</taxon>
        <taxon>Streptophyta</taxon>
        <taxon>Embryophyta</taxon>
        <taxon>Tracheophyta</taxon>
        <taxon>Spermatophyta</taxon>
        <taxon>Magnoliopsida</taxon>
        <taxon>eudicotyledons</taxon>
        <taxon>Gunneridae</taxon>
        <taxon>Pentapetalae</taxon>
        <taxon>asterids</taxon>
        <taxon>campanulids</taxon>
        <taxon>Asterales</taxon>
        <taxon>Asteraceae</taxon>
        <taxon>Asteroideae</taxon>
        <taxon>Heliantheae alliance</taxon>
        <taxon>Tageteae</taxon>
        <taxon>Tagetes</taxon>
    </lineage>
</organism>
<protein>
    <submittedName>
        <fullName evidence="1">Uncharacterized protein</fullName>
    </submittedName>
</protein>
<dbReference type="EMBL" id="JAUHHV010000004">
    <property type="protein sequence ID" value="KAK1428255.1"/>
    <property type="molecule type" value="Genomic_DNA"/>
</dbReference>
<evidence type="ECO:0000313" key="1">
    <source>
        <dbReference type="EMBL" id="KAK1428255.1"/>
    </source>
</evidence>
<proteinExistence type="predicted"/>
<sequence>MKNEMRSYPCGRALSNLQQIHTYIHTYFSSHNYLGFEIINTISQSIQGFGAVEIWDSIQCIGFYRRFFHRLILVR</sequence>
<reference evidence="1" key="1">
    <citation type="journal article" date="2023" name="bioRxiv">
        <title>Improved chromosome-level genome assembly for marigold (Tagetes erecta).</title>
        <authorList>
            <person name="Jiang F."/>
            <person name="Yuan L."/>
            <person name="Wang S."/>
            <person name="Wang H."/>
            <person name="Xu D."/>
            <person name="Wang A."/>
            <person name="Fan W."/>
        </authorList>
    </citation>
    <scope>NUCLEOTIDE SEQUENCE</scope>
    <source>
        <strain evidence="1">WSJ</strain>
        <tissue evidence="1">Leaf</tissue>
    </source>
</reference>
<comment type="caution">
    <text evidence="1">The sequence shown here is derived from an EMBL/GenBank/DDBJ whole genome shotgun (WGS) entry which is preliminary data.</text>
</comment>